<organism evidence="1">
    <name type="scientific">Arundo donax</name>
    <name type="common">Giant reed</name>
    <name type="synonym">Donax arundinaceus</name>
    <dbReference type="NCBI Taxonomy" id="35708"/>
    <lineage>
        <taxon>Eukaryota</taxon>
        <taxon>Viridiplantae</taxon>
        <taxon>Streptophyta</taxon>
        <taxon>Embryophyta</taxon>
        <taxon>Tracheophyta</taxon>
        <taxon>Spermatophyta</taxon>
        <taxon>Magnoliopsida</taxon>
        <taxon>Liliopsida</taxon>
        <taxon>Poales</taxon>
        <taxon>Poaceae</taxon>
        <taxon>PACMAD clade</taxon>
        <taxon>Arundinoideae</taxon>
        <taxon>Arundineae</taxon>
        <taxon>Arundo</taxon>
    </lineage>
</organism>
<sequence length="29" mass="2812">MVVRGGRGRCRQPVVAAGLGGGGGSMRLG</sequence>
<dbReference type="AlphaFoldDB" id="A0A0A9AU36"/>
<evidence type="ECO:0000313" key="1">
    <source>
        <dbReference type="EMBL" id="JAD54596.1"/>
    </source>
</evidence>
<reference evidence="1" key="1">
    <citation type="submission" date="2014-09" db="EMBL/GenBank/DDBJ databases">
        <authorList>
            <person name="Magalhaes I.L.F."/>
            <person name="Oliveira U."/>
            <person name="Santos F.R."/>
            <person name="Vidigal T.H.D.A."/>
            <person name="Brescovit A.D."/>
            <person name="Santos A.J."/>
        </authorList>
    </citation>
    <scope>NUCLEOTIDE SEQUENCE</scope>
    <source>
        <tissue evidence="1">Shoot tissue taken approximately 20 cm above the soil surface</tissue>
    </source>
</reference>
<accession>A0A0A9AU36</accession>
<protein>
    <submittedName>
        <fullName evidence="1">Uncharacterized protein</fullName>
    </submittedName>
</protein>
<proteinExistence type="predicted"/>
<dbReference type="EMBL" id="GBRH01243299">
    <property type="protein sequence ID" value="JAD54596.1"/>
    <property type="molecule type" value="Transcribed_RNA"/>
</dbReference>
<name>A0A0A9AU36_ARUDO</name>
<reference evidence="1" key="2">
    <citation type="journal article" date="2015" name="Data Brief">
        <title>Shoot transcriptome of the giant reed, Arundo donax.</title>
        <authorList>
            <person name="Barrero R.A."/>
            <person name="Guerrero F.D."/>
            <person name="Moolhuijzen P."/>
            <person name="Goolsby J.A."/>
            <person name="Tidwell J."/>
            <person name="Bellgard S.E."/>
            <person name="Bellgard M.I."/>
        </authorList>
    </citation>
    <scope>NUCLEOTIDE SEQUENCE</scope>
    <source>
        <tissue evidence="1">Shoot tissue taken approximately 20 cm above the soil surface</tissue>
    </source>
</reference>